<dbReference type="SUPFAM" id="SSF53067">
    <property type="entry name" value="Actin-like ATPase domain"/>
    <property type="match status" value="2"/>
</dbReference>
<evidence type="ECO:0000256" key="1">
    <source>
        <dbReference type="ARBA" id="ARBA00007381"/>
    </source>
</evidence>
<reference evidence="8" key="1">
    <citation type="submission" date="2024-02" db="EMBL/GenBank/DDBJ databases">
        <title>Tomenella chthoni gen. nov. sp. nov., a member of the family Jonesiaceae isolated from bat guano.</title>
        <authorList>
            <person name="Miller S.L."/>
            <person name="King J."/>
            <person name="Sankaranarayanan K."/>
            <person name="Lawson P.A."/>
        </authorList>
    </citation>
    <scope>NUCLEOTIDE SEQUENCE</scope>
    <source>
        <strain evidence="8">BS-20</strain>
    </source>
</reference>
<keyword evidence="2" id="KW-0597">Phosphoprotein</keyword>
<keyword evidence="3 7" id="KW-0547">Nucleotide-binding</keyword>
<organism evidence="8">
    <name type="scientific">Jonesiaceae bacterium BS-20</name>
    <dbReference type="NCBI Taxonomy" id="3120821"/>
    <lineage>
        <taxon>Bacteria</taxon>
        <taxon>Bacillati</taxon>
        <taxon>Actinomycetota</taxon>
        <taxon>Actinomycetes</taxon>
        <taxon>Micrococcales</taxon>
        <taxon>Jonesiaceae</taxon>
    </lineage>
</organism>
<dbReference type="Pfam" id="PF00012">
    <property type="entry name" value="HSP70"/>
    <property type="match status" value="1"/>
</dbReference>
<evidence type="ECO:0000313" key="8">
    <source>
        <dbReference type="EMBL" id="XBH21440.1"/>
    </source>
</evidence>
<evidence type="ECO:0000256" key="3">
    <source>
        <dbReference type="ARBA" id="ARBA00022741"/>
    </source>
</evidence>
<evidence type="ECO:0000256" key="5">
    <source>
        <dbReference type="ARBA" id="ARBA00023016"/>
    </source>
</evidence>
<dbReference type="GO" id="GO:0140662">
    <property type="term" value="F:ATP-dependent protein folding chaperone"/>
    <property type="evidence" value="ECO:0007669"/>
    <property type="project" value="InterPro"/>
</dbReference>
<dbReference type="Gene3D" id="2.60.34.10">
    <property type="entry name" value="Substrate Binding Domain Of DNAk, Chain A, domain 1"/>
    <property type="match status" value="1"/>
</dbReference>
<dbReference type="InterPro" id="IPR029047">
    <property type="entry name" value="HSP70_peptide-bd_sf"/>
</dbReference>
<dbReference type="Gene3D" id="3.90.640.10">
    <property type="entry name" value="Actin, Chain A, domain 4"/>
    <property type="match status" value="1"/>
</dbReference>
<dbReference type="PROSITE" id="PS00329">
    <property type="entry name" value="HSP70_2"/>
    <property type="match status" value="1"/>
</dbReference>
<keyword evidence="4 7" id="KW-0067">ATP-binding</keyword>
<evidence type="ECO:0000256" key="4">
    <source>
        <dbReference type="ARBA" id="ARBA00022840"/>
    </source>
</evidence>
<dbReference type="InterPro" id="IPR043129">
    <property type="entry name" value="ATPase_NBD"/>
</dbReference>
<dbReference type="GO" id="GO:0005524">
    <property type="term" value="F:ATP binding"/>
    <property type="evidence" value="ECO:0007669"/>
    <property type="project" value="UniProtKB-KW"/>
</dbReference>
<dbReference type="InterPro" id="IPR013126">
    <property type="entry name" value="Hsp_70_fam"/>
</dbReference>
<accession>A0AAU7DWL5</accession>
<evidence type="ECO:0000256" key="2">
    <source>
        <dbReference type="ARBA" id="ARBA00022553"/>
    </source>
</evidence>
<evidence type="ECO:0000256" key="7">
    <source>
        <dbReference type="RuleBase" id="RU003322"/>
    </source>
</evidence>
<dbReference type="EMBL" id="CP146203">
    <property type="protein sequence ID" value="XBH21440.1"/>
    <property type="molecule type" value="Genomic_DNA"/>
</dbReference>
<proteinExistence type="inferred from homology"/>
<dbReference type="AlphaFoldDB" id="A0AAU7DWL5"/>
<dbReference type="PANTHER" id="PTHR19375">
    <property type="entry name" value="HEAT SHOCK PROTEIN 70KDA"/>
    <property type="match status" value="1"/>
</dbReference>
<sequence>MTIIGIDLGSTNSAVAATDSMGITSTLAGRDGSRLVPSVVYFDPTGNVVVGQRAKSMAVMEPSRVAMLFKRGIGEDTFLADGSNFSVDGKIWRPEELSSLVLKKMMATAEEALGEPVTGAIVTVPAYFGEPERAATREAAEIAGLPLIRIINEPTAAALAHGVDSDARGTNVLVFDLGGGTFDVTVMTVEPDGEMTVKSTGGNHQLGGADFDSAIISIMAERAQTELGVDILAEDWMFADARDKAEEIKKELSSVSSVSRPLQTGSRPFMFTLTRDEFEAALTDTIEDVSDMVEITLDESGFSKDEIDTVLMMGGSARIPVFAELLKKMFNKELLFSKNLDEDVARGASILATKVGGEVDPRSQLAALSVPTDIASHGLGITVNNSNDQEVNSIVVSAGTQVPAVASETFYAASDGQTDVFLRINEGDDTDLGYCRELGTGEASFGRAVPKGHPIRIQISYTEEQIVELLAFDGETEALIGEVRLNREGSRSVDQLREAREYIAGKGVQ</sequence>
<name>A0AAU7DWL5_9MICO</name>
<dbReference type="PRINTS" id="PR00301">
    <property type="entry name" value="HEATSHOCK70"/>
</dbReference>
<dbReference type="SUPFAM" id="SSF100920">
    <property type="entry name" value="Heat shock protein 70kD (HSP70), peptide-binding domain"/>
    <property type="match status" value="1"/>
</dbReference>
<dbReference type="Gene3D" id="3.30.420.40">
    <property type="match status" value="2"/>
</dbReference>
<gene>
    <name evidence="8" type="ORF">V5R04_14695</name>
</gene>
<keyword evidence="6" id="KW-0143">Chaperone</keyword>
<evidence type="ECO:0000256" key="6">
    <source>
        <dbReference type="ARBA" id="ARBA00023186"/>
    </source>
</evidence>
<dbReference type="CDD" id="cd24029">
    <property type="entry name" value="ASKHA_NBD_HSP70_DnaK_HscA_HscC"/>
    <property type="match status" value="1"/>
</dbReference>
<dbReference type="InterPro" id="IPR018181">
    <property type="entry name" value="Heat_shock_70_CS"/>
</dbReference>
<protein>
    <submittedName>
        <fullName evidence="8">Hsp70 family protein</fullName>
    </submittedName>
</protein>
<keyword evidence="5" id="KW-0346">Stress response</keyword>
<comment type="similarity">
    <text evidence="1 7">Belongs to the heat shock protein 70 family.</text>
</comment>